<dbReference type="PANTHER" id="PTHR44085:SF2">
    <property type="entry name" value="SEPIAPTERIN REDUCTASE"/>
    <property type="match status" value="1"/>
</dbReference>
<dbReference type="GO" id="GO:0006729">
    <property type="term" value="P:tetrahydrobiopterin biosynthetic process"/>
    <property type="evidence" value="ECO:0007669"/>
    <property type="project" value="TreeGrafter"/>
</dbReference>
<dbReference type="AlphaFoldDB" id="A0A2N5HAQ8"/>
<dbReference type="GO" id="GO:0004757">
    <property type="term" value="F:sepiapterin reductase (NADP+) activity"/>
    <property type="evidence" value="ECO:0007669"/>
    <property type="project" value="TreeGrafter"/>
</dbReference>
<dbReference type="SUPFAM" id="SSF51735">
    <property type="entry name" value="NAD(P)-binding Rossmann-fold domains"/>
    <property type="match status" value="1"/>
</dbReference>
<dbReference type="PROSITE" id="PS00061">
    <property type="entry name" value="ADH_SHORT"/>
    <property type="match status" value="1"/>
</dbReference>
<evidence type="ECO:0000256" key="2">
    <source>
        <dbReference type="ARBA" id="ARBA00006484"/>
    </source>
</evidence>
<keyword evidence="7" id="KW-1185">Reference proteome</keyword>
<comment type="caution">
    <text evidence="6">The sequence shown here is derived from an EMBL/GenBank/DDBJ whole genome shotgun (WGS) entry which is preliminary data.</text>
</comment>
<evidence type="ECO:0000256" key="4">
    <source>
        <dbReference type="ARBA" id="ARBA00022857"/>
    </source>
</evidence>
<dbReference type="GO" id="GO:0005737">
    <property type="term" value="C:cytoplasm"/>
    <property type="evidence" value="ECO:0007669"/>
    <property type="project" value="UniProtKB-SubCell"/>
</dbReference>
<dbReference type="PANTHER" id="PTHR44085">
    <property type="entry name" value="SEPIAPTERIN REDUCTASE"/>
    <property type="match status" value="1"/>
</dbReference>
<evidence type="ECO:0000256" key="5">
    <source>
        <dbReference type="ARBA" id="ARBA00023002"/>
    </source>
</evidence>
<evidence type="ECO:0000313" key="6">
    <source>
        <dbReference type="EMBL" id="PLS02617.1"/>
    </source>
</evidence>
<gene>
    <name evidence="6" type="ORF">CVD27_18960</name>
</gene>
<dbReference type="Proteomes" id="UP000234950">
    <property type="component" value="Unassembled WGS sequence"/>
</dbReference>
<dbReference type="EMBL" id="PGVE01000069">
    <property type="protein sequence ID" value="PLS02617.1"/>
    <property type="molecule type" value="Genomic_DNA"/>
</dbReference>
<name>A0A2N5HAQ8_9BACI</name>
<accession>A0A2N5HAQ8</accession>
<evidence type="ECO:0000313" key="7">
    <source>
        <dbReference type="Proteomes" id="UP000234950"/>
    </source>
</evidence>
<dbReference type="InterPro" id="IPR051721">
    <property type="entry name" value="Biopterin_syn/organic_redct"/>
</dbReference>
<dbReference type="PRINTS" id="PR00081">
    <property type="entry name" value="GDHRDH"/>
</dbReference>
<dbReference type="RefSeq" id="WP_101649460.1">
    <property type="nucleotide sequence ID" value="NZ_PGVE01000069.1"/>
</dbReference>
<sequence length="253" mass="28038">MKYAIITGASKGLGESIAKRLLQEQIAVISVSRTENIELKNLAIEKGIEFKHVSCNLSLEKEIQEVFMEIAHCIFEKNPTEILLFNNAGVIEPIQKVGNLDQTPIIRNIKVNLIAPILITNLFLSQAPLTNTKVTVINVTSGAAIRSFEGWSVYGSSKAGLNMFTQTTAIEQADLKTKNVIIGFSPGVMDTGMQETIRSTSGDAFKELEKFKEYKEKNLLLETDTVAQRLVELVLRGNPESGRVYHIKELLES</sequence>
<protein>
    <submittedName>
        <fullName evidence="6">Short-chain dehydrogenase</fullName>
    </submittedName>
</protein>
<evidence type="ECO:0000256" key="1">
    <source>
        <dbReference type="ARBA" id="ARBA00004496"/>
    </source>
</evidence>
<proteinExistence type="inferred from homology"/>
<organism evidence="6 7">
    <name type="scientific">Neobacillus cucumis</name>
    <dbReference type="NCBI Taxonomy" id="1740721"/>
    <lineage>
        <taxon>Bacteria</taxon>
        <taxon>Bacillati</taxon>
        <taxon>Bacillota</taxon>
        <taxon>Bacilli</taxon>
        <taxon>Bacillales</taxon>
        <taxon>Bacillaceae</taxon>
        <taxon>Neobacillus</taxon>
    </lineage>
</organism>
<comment type="similarity">
    <text evidence="2">Belongs to the short-chain dehydrogenases/reductases (SDR) family.</text>
</comment>
<evidence type="ECO:0000256" key="3">
    <source>
        <dbReference type="ARBA" id="ARBA00022490"/>
    </source>
</evidence>
<dbReference type="InterPro" id="IPR036291">
    <property type="entry name" value="NAD(P)-bd_dom_sf"/>
</dbReference>
<dbReference type="NCBIfam" id="NF005381">
    <property type="entry name" value="PRK06924.1"/>
    <property type="match status" value="1"/>
</dbReference>
<dbReference type="InterPro" id="IPR002347">
    <property type="entry name" value="SDR_fam"/>
</dbReference>
<comment type="subcellular location">
    <subcellularLocation>
        <location evidence="1">Cytoplasm</location>
    </subcellularLocation>
</comment>
<keyword evidence="5" id="KW-0560">Oxidoreductase</keyword>
<dbReference type="Pfam" id="PF00106">
    <property type="entry name" value="adh_short"/>
    <property type="match status" value="1"/>
</dbReference>
<keyword evidence="3" id="KW-0963">Cytoplasm</keyword>
<keyword evidence="4" id="KW-0521">NADP</keyword>
<dbReference type="Gene3D" id="3.40.50.720">
    <property type="entry name" value="NAD(P)-binding Rossmann-like Domain"/>
    <property type="match status" value="1"/>
</dbReference>
<dbReference type="OrthoDB" id="9794387at2"/>
<dbReference type="InterPro" id="IPR020904">
    <property type="entry name" value="Sc_DH/Rdtase_CS"/>
</dbReference>
<reference evidence="6 7" key="1">
    <citation type="submission" date="2017-11" db="EMBL/GenBank/DDBJ databases">
        <title>Comparitive Functional Genomics of Dry Heat Resistant strains isolated from the Viking Spacecraft.</title>
        <authorList>
            <person name="Seuylemezian A."/>
            <person name="Cooper K."/>
            <person name="Vaishampayan P."/>
        </authorList>
    </citation>
    <scope>NUCLEOTIDE SEQUENCE [LARGE SCALE GENOMIC DNA]</scope>
    <source>
        <strain evidence="6 7">V32-6</strain>
    </source>
</reference>